<evidence type="ECO:0000313" key="3">
    <source>
        <dbReference type="Proteomes" id="UP001163152"/>
    </source>
</evidence>
<feature type="compositionally biased region" description="Low complexity" evidence="1">
    <location>
        <begin position="37"/>
        <end position="49"/>
    </location>
</feature>
<dbReference type="RefSeq" id="WP_268612773.1">
    <property type="nucleotide sequence ID" value="NZ_CP113797.1"/>
</dbReference>
<dbReference type="AlphaFoldDB" id="A0A9E9CA58"/>
<reference evidence="2" key="1">
    <citation type="submission" date="2022-12" db="EMBL/GenBank/DDBJ databases">
        <title>Polyphasic identification of a Novel Hot-Spring Cyanobacterium Ocullathermofonsia sinensis gen nov. sp. nov. and Genomic Insights on its Adaptations to the Thermal Habitat.</title>
        <authorList>
            <person name="Daroch M."/>
            <person name="Tang J."/>
            <person name="Jiang Y."/>
        </authorList>
    </citation>
    <scope>NUCLEOTIDE SEQUENCE</scope>
    <source>
        <strain evidence="2">PKUAC-SCTA174</strain>
    </source>
</reference>
<organism evidence="2 3">
    <name type="scientific">Thermocoleostomius sinensis A174</name>
    <dbReference type="NCBI Taxonomy" id="2016057"/>
    <lineage>
        <taxon>Bacteria</taxon>
        <taxon>Bacillati</taxon>
        <taxon>Cyanobacteriota</taxon>
        <taxon>Cyanophyceae</taxon>
        <taxon>Oculatellales</taxon>
        <taxon>Oculatellaceae</taxon>
        <taxon>Thermocoleostomius</taxon>
    </lineage>
</organism>
<dbReference type="EMBL" id="CP113797">
    <property type="protein sequence ID" value="WAL62433.1"/>
    <property type="molecule type" value="Genomic_DNA"/>
</dbReference>
<dbReference type="Proteomes" id="UP001163152">
    <property type="component" value="Chromosome"/>
</dbReference>
<accession>A0A9E9CA58</accession>
<dbReference type="KEGG" id="tsin:OXH18_10710"/>
<protein>
    <submittedName>
        <fullName evidence="2">Uncharacterized protein</fullName>
    </submittedName>
</protein>
<feature type="region of interest" description="Disordered" evidence="1">
    <location>
        <begin position="37"/>
        <end position="71"/>
    </location>
</feature>
<name>A0A9E9CA58_9CYAN</name>
<evidence type="ECO:0000256" key="1">
    <source>
        <dbReference type="SAM" id="MobiDB-lite"/>
    </source>
</evidence>
<gene>
    <name evidence="2" type="ORF">OXH18_10710</name>
</gene>
<proteinExistence type="predicted"/>
<sequence>MTQLLQHATKQHQRLRRQGLILAGLIILASGCGRTSESSSLETPSASAPGTPSVVAEADATPSPVPPSPVATDSTVISSEGIGSAQLGMTLGELKGVLGSETEFVVESPFIVDFDAIAVRRNGETLYHILYLAGETFGDDDVIQGLYTDNTRFRTAEGVGPGTPLTEAEQAYGEATLAYNTQNESREYARFERQPASNVSFATGNGNENPAGVYAASNEDYNETTEFRSDATIQSVLVICLTDGCAPAAN</sequence>
<keyword evidence="3" id="KW-1185">Reference proteome</keyword>
<evidence type="ECO:0000313" key="2">
    <source>
        <dbReference type="EMBL" id="WAL62433.1"/>
    </source>
</evidence>